<evidence type="ECO:0000256" key="4">
    <source>
        <dbReference type="PIRSR" id="PIRSR640255-1"/>
    </source>
</evidence>
<keyword evidence="2" id="KW-0540">Nuclease</keyword>
<evidence type="ECO:0000256" key="1">
    <source>
        <dbReference type="ARBA" id="ARBA00010052"/>
    </source>
</evidence>
<dbReference type="EMBL" id="GBHO01012746">
    <property type="protein sequence ID" value="JAG30858.1"/>
    <property type="molecule type" value="Transcribed_RNA"/>
</dbReference>
<feature type="active site" description="Proton acceptor" evidence="4">
    <location>
        <position position="45"/>
    </location>
</feature>
<evidence type="ECO:0000313" key="11">
    <source>
        <dbReference type="EMBL" id="JAG30858.1"/>
    </source>
</evidence>
<dbReference type="EMBL" id="GBHO01027313">
    <property type="protein sequence ID" value="JAG16291.1"/>
    <property type="molecule type" value="Transcribed_RNA"/>
</dbReference>
<dbReference type="InterPro" id="IPR044925">
    <property type="entry name" value="His-Me_finger_sf"/>
</dbReference>
<evidence type="ECO:0000256" key="3">
    <source>
        <dbReference type="ARBA" id="ARBA00022759"/>
    </source>
</evidence>
<reference evidence="10" key="2">
    <citation type="submission" date="2014-07" db="EMBL/GenBank/DDBJ databases">
        <authorList>
            <person name="Hull J."/>
        </authorList>
    </citation>
    <scope>NUCLEOTIDE SEQUENCE</scope>
</reference>
<dbReference type="InterPro" id="IPR044929">
    <property type="entry name" value="DNA/RNA_non-sp_Endonuclease_sf"/>
</dbReference>
<dbReference type="Pfam" id="PF01223">
    <property type="entry name" value="Endonuclease_NS"/>
    <property type="match status" value="1"/>
</dbReference>
<reference evidence="10" key="1">
    <citation type="journal article" date="2014" name="PLoS ONE">
        <title>Transcriptome-Based Identification of ABC Transporters in the Western Tarnished Plant Bug Lygus hesperus.</title>
        <authorList>
            <person name="Hull J.J."/>
            <person name="Chaney K."/>
            <person name="Geib S.M."/>
            <person name="Fabrick J.A."/>
            <person name="Brent C.S."/>
            <person name="Walsh D."/>
            <person name="Lavine L.C."/>
        </authorList>
    </citation>
    <scope>NUCLEOTIDE SEQUENCE</scope>
</reference>
<evidence type="ECO:0000256" key="5">
    <source>
        <dbReference type="PIRSR" id="PIRSR640255-2"/>
    </source>
</evidence>
<dbReference type="InterPro" id="IPR020821">
    <property type="entry name" value="ENPP1-3/EXOG-like_nuc-like"/>
</dbReference>
<dbReference type="InterPro" id="IPR001604">
    <property type="entry name" value="Endo_G_ENPP1-like_dom"/>
</dbReference>
<dbReference type="GO" id="GO:0004521">
    <property type="term" value="F:RNA endonuclease activity"/>
    <property type="evidence" value="ECO:0007669"/>
    <property type="project" value="TreeGrafter"/>
</dbReference>
<comment type="similarity">
    <text evidence="1">Belongs to the DNA/RNA non-specific endonuclease family.</text>
</comment>
<evidence type="ECO:0000313" key="10">
    <source>
        <dbReference type="EMBL" id="JAG30852.1"/>
    </source>
</evidence>
<keyword evidence="3 10" id="KW-0255">Endonuclease</keyword>
<keyword evidence="3 10" id="KW-0378">Hydrolase</keyword>
<dbReference type="GO" id="GO:0003676">
    <property type="term" value="F:nucleic acid binding"/>
    <property type="evidence" value="ECO:0007669"/>
    <property type="project" value="InterPro"/>
</dbReference>
<feature type="domain" description="DNA/RNA non-specific endonuclease/pyrophosphatase/phosphodiesterase" evidence="7">
    <location>
        <begin position="2"/>
        <end position="179"/>
    </location>
</feature>
<evidence type="ECO:0000259" key="7">
    <source>
        <dbReference type="SMART" id="SM00892"/>
    </source>
</evidence>
<dbReference type="GO" id="GO:0046872">
    <property type="term" value="F:metal ion binding"/>
    <property type="evidence" value="ECO:0007669"/>
    <property type="project" value="UniProtKB-KW"/>
</dbReference>
<feature type="domain" description="ENPP1-3/EXOG-like endonuclease/phosphodiesterase" evidence="6">
    <location>
        <begin position="2"/>
        <end position="182"/>
    </location>
</feature>
<dbReference type="GO" id="GO:0000014">
    <property type="term" value="F:single-stranded DNA endodeoxyribonuclease activity"/>
    <property type="evidence" value="ECO:0007669"/>
    <property type="project" value="TreeGrafter"/>
</dbReference>
<evidence type="ECO:0000313" key="8">
    <source>
        <dbReference type="EMBL" id="JAG14397.1"/>
    </source>
</evidence>
<dbReference type="Gene3D" id="3.40.570.10">
    <property type="entry name" value="Extracellular Endonuclease, subunit A"/>
    <property type="match status" value="1"/>
</dbReference>
<feature type="binding site" evidence="5">
    <location>
        <position position="77"/>
    </location>
    <ligand>
        <name>Mg(2+)</name>
        <dbReference type="ChEBI" id="CHEBI:18420"/>
        <note>catalytic</note>
    </ligand>
</feature>
<dbReference type="GO" id="GO:0006309">
    <property type="term" value="P:apoptotic DNA fragmentation"/>
    <property type="evidence" value="ECO:0007669"/>
    <property type="project" value="TreeGrafter"/>
</dbReference>
<proteinExistence type="inferred from homology"/>
<dbReference type="SMART" id="SM00477">
    <property type="entry name" value="NUC"/>
    <property type="match status" value="1"/>
</dbReference>
<dbReference type="AlphaFoldDB" id="A0A0A9YCP5"/>
<dbReference type="GO" id="GO:0005634">
    <property type="term" value="C:nucleus"/>
    <property type="evidence" value="ECO:0007669"/>
    <property type="project" value="TreeGrafter"/>
</dbReference>
<dbReference type="GO" id="GO:0005743">
    <property type="term" value="C:mitochondrial inner membrane"/>
    <property type="evidence" value="ECO:0007669"/>
    <property type="project" value="TreeGrafter"/>
</dbReference>
<sequence length="187" mass="20914">MNIDSIAGGSDSSSIRRPFSDDFTVPKQFRATLSDYLRSSYSRGHLAPVAAHHGTQLDLYELCYLNANIVPQDQTMNSTSWSAIERWSRDMTLTAMDVRVVSGPLFIPNNPQTGGKAFEYKTVGDNRVAVPTHLFKVVYLENLTSPAISKINCMCVCACVCVLPSRHTNTPTEQFVDRFTINYNCRH</sequence>
<evidence type="ECO:0000256" key="2">
    <source>
        <dbReference type="ARBA" id="ARBA00022722"/>
    </source>
</evidence>
<dbReference type="PANTHER" id="PTHR13966">
    <property type="entry name" value="ENDONUCLEASE RELATED"/>
    <property type="match status" value="1"/>
</dbReference>
<dbReference type="InterPro" id="IPR040255">
    <property type="entry name" value="Non-specific_endonuclease"/>
</dbReference>
<organism evidence="10">
    <name type="scientific">Lygus hesperus</name>
    <name type="common">Western plant bug</name>
    <dbReference type="NCBI Taxonomy" id="30085"/>
    <lineage>
        <taxon>Eukaryota</taxon>
        <taxon>Metazoa</taxon>
        <taxon>Ecdysozoa</taxon>
        <taxon>Arthropoda</taxon>
        <taxon>Hexapoda</taxon>
        <taxon>Insecta</taxon>
        <taxon>Pterygota</taxon>
        <taxon>Neoptera</taxon>
        <taxon>Paraneoptera</taxon>
        <taxon>Hemiptera</taxon>
        <taxon>Heteroptera</taxon>
        <taxon>Panheteroptera</taxon>
        <taxon>Cimicomorpha</taxon>
        <taxon>Miridae</taxon>
        <taxon>Mirini</taxon>
        <taxon>Lygus</taxon>
    </lineage>
</organism>
<accession>A0A0A9YCP5</accession>
<name>A0A0A9YCP5_LYGHE</name>
<dbReference type="EMBL" id="GBHO01012752">
    <property type="protein sequence ID" value="JAG30852.1"/>
    <property type="molecule type" value="Transcribed_RNA"/>
</dbReference>
<dbReference type="EMBL" id="GBHO01029207">
    <property type="protein sequence ID" value="JAG14397.1"/>
    <property type="molecule type" value="Transcribed_RNA"/>
</dbReference>
<gene>
    <name evidence="10" type="primary">Endog_4</name>
    <name evidence="11" type="synonym">Endog_2</name>
    <name evidence="9" type="synonym">Endog_5</name>
    <name evidence="8" type="synonym">Endog_7</name>
    <name evidence="11" type="ORF">CM83_61322</name>
    <name evidence="9" type="ORF">CM83_61334</name>
    <name evidence="10" type="ORF">CM83_61337</name>
    <name evidence="8" type="ORF">CM83_61342</name>
</gene>
<evidence type="ECO:0000259" key="6">
    <source>
        <dbReference type="SMART" id="SM00477"/>
    </source>
</evidence>
<evidence type="ECO:0000313" key="9">
    <source>
        <dbReference type="EMBL" id="JAG16291.1"/>
    </source>
</evidence>
<dbReference type="SUPFAM" id="SSF54060">
    <property type="entry name" value="His-Me finger endonucleases"/>
    <property type="match status" value="1"/>
</dbReference>
<dbReference type="SMART" id="SM00892">
    <property type="entry name" value="Endonuclease_NS"/>
    <property type="match status" value="1"/>
</dbReference>
<protein>
    <submittedName>
        <fullName evidence="10">Endonuclease G, mitochondrial</fullName>
    </submittedName>
</protein>
<keyword evidence="5" id="KW-0479">Metal-binding</keyword>
<dbReference type="PANTHER" id="PTHR13966:SF5">
    <property type="entry name" value="ENDONUCLEASE G, MITOCHONDRIAL"/>
    <property type="match status" value="1"/>
</dbReference>